<accession>A0A8J6A8E7</accession>
<gene>
    <name evidence="1" type="ORF">J0S82_003632</name>
</gene>
<organism evidence="1 2">
    <name type="scientific">Galemys pyrenaicus</name>
    <name type="common">Iberian desman</name>
    <name type="synonym">Pyrenean desman</name>
    <dbReference type="NCBI Taxonomy" id="202257"/>
    <lineage>
        <taxon>Eukaryota</taxon>
        <taxon>Metazoa</taxon>
        <taxon>Chordata</taxon>
        <taxon>Craniata</taxon>
        <taxon>Vertebrata</taxon>
        <taxon>Euteleostomi</taxon>
        <taxon>Mammalia</taxon>
        <taxon>Eutheria</taxon>
        <taxon>Laurasiatheria</taxon>
        <taxon>Eulipotyphla</taxon>
        <taxon>Talpidae</taxon>
        <taxon>Galemys</taxon>
    </lineage>
</organism>
<keyword evidence="2" id="KW-1185">Reference proteome</keyword>
<comment type="caution">
    <text evidence="1">The sequence shown here is derived from an EMBL/GenBank/DDBJ whole genome shotgun (WGS) entry which is preliminary data.</text>
</comment>
<dbReference type="EMBL" id="JAGFMF010011752">
    <property type="protein sequence ID" value="KAG8514032.1"/>
    <property type="molecule type" value="Genomic_DNA"/>
</dbReference>
<reference evidence="1" key="1">
    <citation type="journal article" date="2021" name="Evol. Appl.">
        <title>The genome of the Pyrenean desman and the effects of bottlenecks and inbreeding on the genomic landscape of an endangered species.</title>
        <authorList>
            <person name="Escoda L."/>
            <person name="Castresana J."/>
        </authorList>
    </citation>
    <scope>NUCLEOTIDE SEQUENCE</scope>
    <source>
        <strain evidence="1">IBE-C5619</strain>
    </source>
</reference>
<dbReference type="Proteomes" id="UP000700334">
    <property type="component" value="Unassembled WGS sequence"/>
</dbReference>
<dbReference type="AlphaFoldDB" id="A0A8J6A8E7"/>
<evidence type="ECO:0000313" key="2">
    <source>
        <dbReference type="Proteomes" id="UP000700334"/>
    </source>
</evidence>
<proteinExistence type="predicted"/>
<evidence type="ECO:0000313" key="1">
    <source>
        <dbReference type="EMBL" id="KAG8514032.1"/>
    </source>
</evidence>
<sequence>MLTMSEVLDAPQMYEEAVFKFLATETHLGSTNLDFQWATSHRGISCKLLASHCATRTTLAGPPMGIPRTQCHACAESPLGIPGTRCHTCAELPCCLPRAYRVSSLFAAWLCPLVSTSTEMEQEELKRGAGDREKLKGEGPVLAPEFTAPLCEASDGSAGVQVPLTEGCCTLPL</sequence>
<protein>
    <submittedName>
        <fullName evidence="1">Uncharacterized protein</fullName>
    </submittedName>
</protein>
<name>A0A8J6A8E7_GALPY</name>